<evidence type="ECO:0000256" key="24">
    <source>
        <dbReference type="ARBA" id="ARBA00049902"/>
    </source>
</evidence>
<dbReference type="EC" id="2.4.99.28" evidence="23"/>
<dbReference type="UniPathway" id="UPA00219"/>
<dbReference type="InterPro" id="IPR001264">
    <property type="entry name" value="Glyco_trans_51"/>
</dbReference>
<dbReference type="GO" id="GO:0005886">
    <property type="term" value="C:plasma membrane"/>
    <property type="evidence" value="ECO:0007669"/>
    <property type="project" value="UniProtKB-SubCell"/>
</dbReference>
<dbReference type="GO" id="GO:0008360">
    <property type="term" value="P:regulation of cell shape"/>
    <property type="evidence" value="ECO:0007669"/>
    <property type="project" value="UniProtKB-KW"/>
</dbReference>
<dbReference type="EMBL" id="JACHFW010000008">
    <property type="protein sequence ID" value="MBB5265060.1"/>
    <property type="molecule type" value="Genomic_DNA"/>
</dbReference>
<comment type="pathway">
    <text evidence="25">Glycan biosynthesis.</text>
</comment>
<evidence type="ECO:0000256" key="20">
    <source>
        <dbReference type="ARBA" id="ARBA00023268"/>
    </source>
</evidence>
<gene>
    <name evidence="27" type="ORF">HNP82_002199</name>
</gene>
<dbReference type="PANTHER" id="PTHR32282">
    <property type="entry name" value="BINDING PROTEIN TRANSPEPTIDASE, PUTATIVE-RELATED"/>
    <property type="match status" value="1"/>
</dbReference>
<keyword evidence="19" id="KW-0046">Antibiotic resistance</keyword>
<evidence type="ECO:0000256" key="6">
    <source>
        <dbReference type="ARBA" id="ARBA00012448"/>
    </source>
</evidence>
<comment type="catalytic activity">
    <reaction evidence="22">
        <text>Preferential cleavage: (Ac)2-L-Lys-D-Ala-|-D-Ala. Also transpeptidation of peptidyl-alanyl moieties that are N-acyl substituents of D-alanine.</text>
        <dbReference type="EC" id="3.4.16.4"/>
    </reaction>
</comment>
<dbReference type="InterPro" id="IPR036950">
    <property type="entry name" value="PBP_transglycosylase"/>
</dbReference>
<dbReference type="EC" id="3.4.16.4" evidence="6"/>
<keyword evidence="14" id="KW-0133">Cell shape</keyword>
<dbReference type="GO" id="GO:0009002">
    <property type="term" value="F:serine-type D-Ala-D-Ala carboxypeptidase activity"/>
    <property type="evidence" value="ECO:0007669"/>
    <property type="project" value="UniProtKB-EC"/>
</dbReference>
<evidence type="ECO:0000313" key="28">
    <source>
        <dbReference type="Proteomes" id="UP000543642"/>
    </source>
</evidence>
<evidence type="ECO:0000256" key="3">
    <source>
        <dbReference type="ARBA" id="ARBA00004752"/>
    </source>
</evidence>
<keyword evidence="28" id="KW-1185">Reference proteome</keyword>
<dbReference type="GO" id="GO:0006508">
    <property type="term" value="P:proteolysis"/>
    <property type="evidence" value="ECO:0007669"/>
    <property type="project" value="UniProtKB-KW"/>
</dbReference>
<keyword evidence="13" id="KW-0378">Hydrolase</keyword>
<evidence type="ECO:0000256" key="5">
    <source>
        <dbReference type="ARBA" id="ARBA00007739"/>
    </source>
</evidence>
<dbReference type="FunFam" id="1.10.3810.10:FF:000001">
    <property type="entry name" value="Penicillin-binding protein 1A"/>
    <property type="match status" value="1"/>
</dbReference>
<keyword evidence="15" id="KW-0735">Signal-anchor</keyword>
<evidence type="ECO:0000256" key="19">
    <source>
        <dbReference type="ARBA" id="ARBA00023251"/>
    </source>
</evidence>
<evidence type="ECO:0000256" key="18">
    <source>
        <dbReference type="ARBA" id="ARBA00023136"/>
    </source>
</evidence>
<comment type="caution">
    <text evidence="27">The sequence shown here is derived from an EMBL/GenBank/DDBJ whole genome shotgun (WGS) entry which is preliminary data.</text>
</comment>
<dbReference type="Pfam" id="PF00912">
    <property type="entry name" value="Transgly"/>
    <property type="match status" value="1"/>
</dbReference>
<dbReference type="AlphaFoldDB" id="A0A7W8M5H4"/>
<accession>A0A7W8M5H4</accession>
<keyword evidence="9" id="KW-0645">Protease</keyword>
<dbReference type="GO" id="GO:0046677">
    <property type="term" value="P:response to antibiotic"/>
    <property type="evidence" value="ECO:0007669"/>
    <property type="project" value="UniProtKB-KW"/>
</dbReference>
<evidence type="ECO:0000256" key="4">
    <source>
        <dbReference type="ARBA" id="ARBA00007090"/>
    </source>
</evidence>
<keyword evidence="11" id="KW-0808">Transferase</keyword>
<evidence type="ECO:0000256" key="10">
    <source>
        <dbReference type="ARBA" id="ARBA00022676"/>
    </source>
</evidence>
<keyword evidence="16" id="KW-0573">Peptidoglycan synthesis</keyword>
<dbReference type="SUPFAM" id="SSF53955">
    <property type="entry name" value="Lysozyme-like"/>
    <property type="match status" value="1"/>
</dbReference>
<evidence type="ECO:0000256" key="12">
    <source>
        <dbReference type="ARBA" id="ARBA00022692"/>
    </source>
</evidence>
<keyword evidence="8 27" id="KW-0121">Carboxypeptidase</keyword>
<dbReference type="PANTHER" id="PTHR32282:SF33">
    <property type="entry name" value="PEPTIDOGLYCAN GLYCOSYLTRANSFERASE"/>
    <property type="match status" value="1"/>
</dbReference>
<keyword evidence="10" id="KW-0328">Glycosyltransferase</keyword>
<evidence type="ECO:0000256" key="9">
    <source>
        <dbReference type="ARBA" id="ARBA00022670"/>
    </source>
</evidence>
<dbReference type="InterPro" id="IPR023346">
    <property type="entry name" value="Lysozyme-like_dom_sf"/>
</dbReference>
<comment type="function">
    <text evidence="1">Cell wall formation. Synthesis of cross-linked peptidoglycan from the lipid intermediates. The enzyme has a penicillin-insensitive transglycosylase N-terminal domain (formation of linear glycan strands) and a penicillin-sensitive transpeptidase C-terminal domain (cross-linking of the peptide subunits).</text>
</comment>
<dbReference type="Proteomes" id="UP000543642">
    <property type="component" value="Unassembled WGS sequence"/>
</dbReference>
<proteinExistence type="inferred from homology"/>
<protein>
    <recommendedName>
        <fullName evidence="7">Penicillin-binding protein 1A</fullName>
        <ecNumber evidence="23">2.4.99.28</ecNumber>
        <ecNumber evidence="6">3.4.16.4</ecNumber>
    </recommendedName>
</protein>
<evidence type="ECO:0000256" key="2">
    <source>
        <dbReference type="ARBA" id="ARBA00004401"/>
    </source>
</evidence>
<dbReference type="Gene3D" id="1.10.3810.10">
    <property type="entry name" value="Biosynthetic peptidoglycan transglycosylase-like"/>
    <property type="match status" value="1"/>
</dbReference>
<feature type="domain" description="Glycosyl transferase family 51" evidence="26">
    <location>
        <begin position="48"/>
        <end position="214"/>
    </location>
</feature>
<evidence type="ECO:0000256" key="17">
    <source>
        <dbReference type="ARBA" id="ARBA00022989"/>
    </source>
</evidence>
<sequence>MKKLILSLILLVFAGTMCLGGYLTMKGYNYYREAISEKSLRDMALNIRSKENYTSIDDLPQMYKNAVVAVEDKRFYDHNGIDILAIGRALWHDIEAGSFVEGGSTITQQLAKNQYFSQDKDITRKIAEVFMAFDIEKTFTKDEILELYLNSIYFGNNYYCVADASMGYFGKEPAQMNDDECTLLAGIPNAPSVYALNVNPDLARQRQAQVIDQMISCGYFEDGSSVRSVLTGFHIQSLNKSDRERNLSLSDFCDTPLISRPCRSIVFVPLLRPYCAKK</sequence>
<evidence type="ECO:0000313" key="27">
    <source>
        <dbReference type="EMBL" id="MBB5265060.1"/>
    </source>
</evidence>
<dbReference type="GO" id="GO:0071555">
    <property type="term" value="P:cell wall organization"/>
    <property type="evidence" value="ECO:0007669"/>
    <property type="project" value="UniProtKB-KW"/>
</dbReference>
<evidence type="ECO:0000256" key="11">
    <source>
        <dbReference type="ARBA" id="ARBA00022679"/>
    </source>
</evidence>
<comment type="pathway">
    <text evidence="3">Cell wall biogenesis; peptidoglycan biosynthesis.</text>
</comment>
<evidence type="ECO:0000256" key="22">
    <source>
        <dbReference type="ARBA" id="ARBA00034000"/>
    </source>
</evidence>
<evidence type="ECO:0000256" key="13">
    <source>
        <dbReference type="ARBA" id="ARBA00022801"/>
    </source>
</evidence>
<evidence type="ECO:0000256" key="23">
    <source>
        <dbReference type="ARBA" id="ARBA00044770"/>
    </source>
</evidence>
<evidence type="ECO:0000256" key="21">
    <source>
        <dbReference type="ARBA" id="ARBA00023316"/>
    </source>
</evidence>
<evidence type="ECO:0000256" key="7">
    <source>
        <dbReference type="ARBA" id="ARBA00018638"/>
    </source>
</evidence>
<evidence type="ECO:0000256" key="14">
    <source>
        <dbReference type="ARBA" id="ARBA00022960"/>
    </source>
</evidence>
<dbReference type="GO" id="GO:0009252">
    <property type="term" value="P:peptidoglycan biosynthetic process"/>
    <property type="evidence" value="ECO:0007669"/>
    <property type="project" value="UniProtKB-UniPathway"/>
</dbReference>
<evidence type="ECO:0000259" key="26">
    <source>
        <dbReference type="Pfam" id="PF00912"/>
    </source>
</evidence>
<evidence type="ECO:0000256" key="8">
    <source>
        <dbReference type="ARBA" id="ARBA00022645"/>
    </source>
</evidence>
<keyword evidence="20" id="KW-0511">Multifunctional enzyme</keyword>
<evidence type="ECO:0000256" key="1">
    <source>
        <dbReference type="ARBA" id="ARBA00002624"/>
    </source>
</evidence>
<keyword evidence="17" id="KW-1133">Transmembrane helix</keyword>
<keyword evidence="12" id="KW-0812">Transmembrane</keyword>
<dbReference type="GO" id="GO:0008955">
    <property type="term" value="F:peptidoglycan glycosyltransferase activity"/>
    <property type="evidence" value="ECO:0007669"/>
    <property type="project" value="UniProtKB-EC"/>
</dbReference>
<comment type="similarity">
    <text evidence="5">In the N-terminal section; belongs to the glycosyltransferase 51 family.</text>
</comment>
<comment type="similarity">
    <text evidence="4">In the C-terminal section; belongs to the transpeptidase family.</text>
</comment>
<organism evidence="27 28">
    <name type="scientific">Catenibacillus scindens</name>
    <dbReference type="NCBI Taxonomy" id="673271"/>
    <lineage>
        <taxon>Bacteria</taxon>
        <taxon>Bacillati</taxon>
        <taxon>Bacillota</taxon>
        <taxon>Clostridia</taxon>
        <taxon>Lachnospirales</taxon>
        <taxon>Lachnospiraceae</taxon>
        <taxon>Catenibacillus</taxon>
    </lineage>
</organism>
<evidence type="ECO:0000256" key="16">
    <source>
        <dbReference type="ARBA" id="ARBA00022984"/>
    </source>
</evidence>
<keyword evidence="21" id="KW-0961">Cell wall biogenesis/degradation</keyword>
<evidence type="ECO:0000256" key="25">
    <source>
        <dbReference type="ARBA" id="ARBA00060592"/>
    </source>
</evidence>
<comment type="catalytic activity">
    <reaction evidence="24">
        <text>[GlcNAc-(1-&gt;4)-Mur2Ac(oyl-L-Ala-gamma-D-Glu-L-Lys-D-Ala-D-Ala)](n)-di-trans,octa-cis-undecaprenyl diphosphate + beta-D-GlcNAc-(1-&gt;4)-Mur2Ac(oyl-L-Ala-gamma-D-Glu-L-Lys-D-Ala-D-Ala)-di-trans,octa-cis-undecaprenyl diphosphate = [GlcNAc-(1-&gt;4)-Mur2Ac(oyl-L-Ala-gamma-D-Glu-L-Lys-D-Ala-D-Ala)](n+1)-di-trans,octa-cis-undecaprenyl diphosphate + di-trans,octa-cis-undecaprenyl diphosphate + H(+)</text>
        <dbReference type="Rhea" id="RHEA:23708"/>
        <dbReference type="Rhea" id="RHEA-COMP:9602"/>
        <dbReference type="Rhea" id="RHEA-COMP:9603"/>
        <dbReference type="ChEBI" id="CHEBI:15378"/>
        <dbReference type="ChEBI" id="CHEBI:58405"/>
        <dbReference type="ChEBI" id="CHEBI:60033"/>
        <dbReference type="ChEBI" id="CHEBI:78435"/>
        <dbReference type="EC" id="2.4.99.28"/>
    </reaction>
</comment>
<name>A0A7W8M5H4_9FIRM</name>
<keyword evidence="18" id="KW-0472">Membrane</keyword>
<dbReference type="InterPro" id="IPR050396">
    <property type="entry name" value="Glycosyltr_51/Transpeptidase"/>
</dbReference>
<reference evidence="27 28" key="1">
    <citation type="submission" date="2020-08" db="EMBL/GenBank/DDBJ databases">
        <title>Genomic Encyclopedia of Type Strains, Phase IV (KMG-IV): sequencing the most valuable type-strain genomes for metagenomic binning, comparative biology and taxonomic classification.</title>
        <authorList>
            <person name="Goeker M."/>
        </authorList>
    </citation>
    <scope>NUCLEOTIDE SEQUENCE [LARGE SCALE GENOMIC DNA]</scope>
    <source>
        <strain evidence="27 28">DSM 106146</strain>
    </source>
</reference>
<evidence type="ECO:0000256" key="15">
    <source>
        <dbReference type="ARBA" id="ARBA00022968"/>
    </source>
</evidence>
<comment type="subcellular location">
    <subcellularLocation>
        <location evidence="2">Cell membrane</location>
        <topology evidence="2">Single-pass type II membrane protein</topology>
    </subcellularLocation>
</comment>